<feature type="domain" description="Malate synthase TIM barrel" evidence="8">
    <location>
        <begin position="156"/>
        <end position="400"/>
    </location>
</feature>
<feature type="active site" description="Proton donor" evidence="7">
    <location>
        <position position="442"/>
    </location>
</feature>
<evidence type="ECO:0000256" key="1">
    <source>
        <dbReference type="ARBA" id="ARBA00006394"/>
    </source>
</evidence>
<dbReference type="Pfam" id="PF01274">
    <property type="entry name" value="MS_TIM-barrel"/>
    <property type="match status" value="1"/>
</dbReference>
<dbReference type="EC" id="2.3.3.9" evidence="2"/>
<dbReference type="InterPro" id="IPR011076">
    <property type="entry name" value="Malate_synth_sf"/>
</dbReference>
<dbReference type="Gene3D" id="3.20.20.360">
    <property type="entry name" value="Malate synthase, domain 3"/>
    <property type="match status" value="1"/>
</dbReference>
<dbReference type="Gene3D" id="1.20.1220.12">
    <property type="entry name" value="Malate synthase, domain III"/>
    <property type="match status" value="1"/>
</dbReference>
<dbReference type="GO" id="GO:0004474">
    <property type="term" value="F:malate synthase activity"/>
    <property type="evidence" value="ECO:0007669"/>
    <property type="project" value="UniProtKB-EC"/>
</dbReference>
<dbReference type="InterPro" id="IPR001465">
    <property type="entry name" value="Malate_synthase_TIM"/>
</dbReference>
<dbReference type="GO" id="GO:0005782">
    <property type="term" value="C:peroxisomal matrix"/>
    <property type="evidence" value="ECO:0007669"/>
    <property type="project" value="TreeGrafter"/>
</dbReference>
<evidence type="ECO:0000313" key="12">
    <source>
        <dbReference type="Proteomes" id="UP001163046"/>
    </source>
</evidence>
<evidence type="ECO:0000256" key="2">
    <source>
        <dbReference type="ARBA" id="ARBA00012636"/>
    </source>
</evidence>
<evidence type="ECO:0000259" key="8">
    <source>
        <dbReference type="Pfam" id="PF01274"/>
    </source>
</evidence>
<dbReference type="InterPro" id="IPR048356">
    <property type="entry name" value="MS_N"/>
</dbReference>
<keyword evidence="4" id="KW-0816">Tricarboxylic acid cycle</keyword>
<evidence type="ECO:0000256" key="7">
    <source>
        <dbReference type="PIRSR" id="PIRSR001363-1"/>
    </source>
</evidence>
<evidence type="ECO:0000256" key="6">
    <source>
        <dbReference type="ARBA" id="ARBA00047918"/>
    </source>
</evidence>
<dbReference type="Pfam" id="PF20656">
    <property type="entry name" value="MS_N"/>
    <property type="match status" value="1"/>
</dbReference>
<evidence type="ECO:0000256" key="4">
    <source>
        <dbReference type="ARBA" id="ARBA00022532"/>
    </source>
</evidence>
<dbReference type="NCBIfam" id="TIGR01344">
    <property type="entry name" value="malate_syn_A"/>
    <property type="match status" value="1"/>
</dbReference>
<dbReference type="InterPro" id="IPR044856">
    <property type="entry name" value="Malate_synth_C_sf"/>
</dbReference>
<accession>A0A9W9YEK0</accession>
<comment type="catalytic activity">
    <reaction evidence="6">
        <text>glyoxylate + acetyl-CoA + H2O = (S)-malate + CoA + H(+)</text>
        <dbReference type="Rhea" id="RHEA:18181"/>
        <dbReference type="ChEBI" id="CHEBI:15377"/>
        <dbReference type="ChEBI" id="CHEBI:15378"/>
        <dbReference type="ChEBI" id="CHEBI:15589"/>
        <dbReference type="ChEBI" id="CHEBI:36655"/>
        <dbReference type="ChEBI" id="CHEBI:57287"/>
        <dbReference type="ChEBI" id="CHEBI:57288"/>
        <dbReference type="EC" id="2.3.3.9"/>
    </reaction>
</comment>
<dbReference type="EMBL" id="MU827785">
    <property type="protein sequence ID" value="KAJ7333887.1"/>
    <property type="molecule type" value="Genomic_DNA"/>
</dbReference>
<proteinExistence type="inferred from homology"/>
<evidence type="ECO:0000256" key="5">
    <source>
        <dbReference type="ARBA" id="ARBA00022679"/>
    </source>
</evidence>
<dbReference type="CDD" id="cd00727">
    <property type="entry name" value="malate_synt_A"/>
    <property type="match status" value="1"/>
</dbReference>
<feature type="active site" description="Proton acceptor" evidence="7">
    <location>
        <position position="159"/>
    </location>
</feature>
<gene>
    <name evidence="11" type="ORF">OS493_015980</name>
</gene>
<dbReference type="PIRSF" id="PIRSF001363">
    <property type="entry name" value="Malate_synth"/>
    <property type="match status" value="1"/>
</dbReference>
<dbReference type="GO" id="GO:0006099">
    <property type="term" value="P:tricarboxylic acid cycle"/>
    <property type="evidence" value="ECO:0007669"/>
    <property type="project" value="UniProtKB-KW"/>
</dbReference>
<dbReference type="PANTHER" id="PTHR42902">
    <property type="entry name" value="MALATE SYNTHASE"/>
    <property type="match status" value="1"/>
</dbReference>
<keyword evidence="3" id="KW-0329">Glyoxylate bypass</keyword>
<feature type="domain" description="Malate synthase N-terminal" evidence="9">
    <location>
        <begin position="5"/>
        <end position="58"/>
    </location>
</feature>
<dbReference type="FunFam" id="1.20.1220.12:FF:000001">
    <property type="entry name" value="Malate synthase"/>
    <property type="match status" value="1"/>
</dbReference>
<reference evidence="11" key="1">
    <citation type="submission" date="2023-01" db="EMBL/GenBank/DDBJ databases">
        <title>Genome assembly of the deep-sea coral Lophelia pertusa.</title>
        <authorList>
            <person name="Herrera S."/>
            <person name="Cordes E."/>
        </authorList>
    </citation>
    <scope>NUCLEOTIDE SEQUENCE</scope>
    <source>
        <strain evidence="11">USNM1676648</strain>
        <tissue evidence="11">Polyp</tissue>
    </source>
</reference>
<evidence type="ECO:0000313" key="11">
    <source>
        <dbReference type="EMBL" id="KAJ7333887.1"/>
    </source>
</evidence>
<protein>
    <recommendedName>
        <fullName evidence="2">malate synthase</fullName>
        <ecNumber evidence="2">2.3.3.9</ecNumber>
    </recommendedName>
</protein>
<keyword evidence="12" id="KW-1185">Reference proteome</keyword>
<dbReference type="AlphaFoldDB" id="A0A9W9YEK0"/>
<name>A0A9W9YEK0_9CNID</name>
<dbReference type="Pfam" id="PF20659">
    <property type="entry name" value="MS_C"/>
    <property type="match status" value="1"/>
</dbReference>
<dbReference type="Proteomes" id="UP001163046">
    <property type="component" value="Unassembled WGS sequence"/>
</dbReference>
<dbReference type="FunFam" id="3.20.20.360:FF:000001">
    <property type="entry name" value="Malate synthase"/>
    <property type="match status" value="1"/>
</dbReference>
<feature type="domain" description="Malate synthase C-terminal" evidence="10">
    <location>
        <begin position="408"/>
        <end position="520"/>
    </location>
</feature>
<dbReference type="InterPro" id="IPR048355">
    <property type="entry name" value="MS_C"/>
</dbReference>
<dbReference type="InterPro" id="IPR046363">
    <property type="entry name" value="MS_N_TIM-barrel_dom"/>
</dbReference>
<dbReference type="GO" id="GO:0006097">
    <property type="term" value="P:glyoxylate cycle"/>
    <property type="evidence" value="ECO:0007669"/>
    <property type="project" value="UniProtKB-KW"/>
</dbReference>
<dbReference type="SUPFAM" id="SSF51645">
    <property type="entry name" value="Malate synthase G"/>
    <property type="match status" value="1"/>
</dbReference>
<evidence type="ECO:0000259" key="10">
    <source>
        <dbReference type="Pfam" id="PF20659"/>
    </source>
</evidence>
<comment type="caution">
    <text evidence="11">The sequence shown here is derived from an EMBL/GenBank/DDBJ whole genome shotgun (WGS) entry which is preliminary data.</text>
</comment>
<evidence type="ECO:0000256" key="3">
    <source>
        <dbReference type="ARBA" id="ARBA00022435"/>
    </source>
</evidence>
<comment type="similarity">
    <text evidence="1">Belongs to the malate synthase family.</text>
</comment>
<dbReference type="PANTHER" id="PTHR42902:SF1">
    <property type="entry name" value="MALATE SYNTHASE 1-RELATED"/>
    <property type="match status" value="1"/>
</dbReference>
<evidence type="ECO:0000259" key="9">
    <source>
        <dbReference type="Pfam" id="PF20656"/>
    </source>
</evidence>
<keyword evidence="5" id="KW-0808">Transferase</keyword>
<dbReference type="OrthoDB" id="4078635at2759"/>
<organism evidence="11 12">
    <name type="scientific">Desmophyllum pertusum</name>
    <dbReference type="NCBI Taxonomy" id="174260"/>
    <lineage>
        <taxon>Eukaryota</taxon>
        <taxon>Metazoa</taxon>
        <taxon>Cnidaria</taxon>
        <taxon>Anthozoa</taxon>
        <taxon>Hexacorallia</taxon>
        <taxon>Scleractinia</taxon>
        <taxon>Caryophylliina</taxon>
        <taxon>Caryophylliidae</taxon>
        <taxon>Desmophyllum</taxon>
    </lineage>
</organism>
<dbReference type="InterPro" id="IPR006252">
    <property type="entry name" value="Malate_synthA"/>
</dbReference>
<sequence>MKCPKGVEITGELKPDYIHILSHEALEFLADLHRSFNYQRKKLLKKRLDFQIGINSGHKIQYPEAHHEKDWKVAAVPHDLQMRHVEITGPTDRKMVINALNSGADMYMADFEDSLTPSWKNIVEGQMNLLDANRKTISFTNADGSERRLKDKTACLLVRTRGWHLDEKHILCDGEPMSGALVDFGLYFFHNIHIRLANGSSTYYYLPKMETHLETRLWNDVFKSAQDYMNVPQGTIRATVMLETLLAGVNMEEMLYEIREHSCAMNAGRWDYIFSAIKRLSRKPDCVLPDRKQISMMVPFMRAYTERLVQVCHQHGAHAMGGMAAFIPSRRDENVNKMAFEKVRQDKEREVADGFDGTWVAHPDLVPFAKEIFMKGLHSASHQKHRLREEVNVKVEEILSVSVPGGYITEDGVRVNICVALQYMNSWLSGVGAAAINNLMEDAATAEISRAQLWQWLRHGVRLEDGRPFTSELYKTMHKAELDKLGGTTKARLGQASQLLDKLVLSEEFEEFLTIPAYELLDNPSAKL</sequence>